<keyword evidence="3" id="KW-1185">Reference proteome</keyword>
<comment type="caution">
    <text evidence="2">The sequence shown here is derived from an EMBL/GenBank/DDBJ whole genome shotgun (WGS) entry which is preliminary data.</text>
</comment>
<proteinExistence type="predicted"/>
<evidence type="ECO:0000313" key="2">
    <source>
        <dbReference type="EMBL" id="MDL5034072.1"/>
    </source>
</evidence>
<protein>
    <recommendedName>
        <fullName evidence="4">NnrS family protein</fullName>
    </recommendedName>
</protein>
<name>A0ABT7LMI1_9BURK</name>
<reference evidence="2 3" key="1">
    <citation type="submission" date="2023-06" db="EMBL/GenBank/DDBJ databases">
        <title>Pelomonas sp. APW6 16S ribosomal RNA gene genome sequencing and assembly.</title>
        <authorList>
            <person name="Woo H."/>
        </authorList>
    </citation>
    <scope>NUCLEOTIDE SEQUENCE [LARGE SCALE GENOMIC DNA]</scope>
    <source>
        <strain evidence="2 3">APW6</strain>
    </source>
</reference>
<sequence>MGLNRRPGLPGWGLALALVLALLNLLAAMAGGLQRLGSLPTGLSAVAQAALQHHGALMLGGFFATLIALERAAALGRGLVVPLLCGLAGLVLLAGLPIPALALWMAGTLGLLSLYLRAGDTRAWSLPLVIEASACLPLLMALAAHAMAVDTALRWNGSLFLLLTIAGERRELCRLLPLGPLARHSFLALWLGLLASGVLSLWQPTLAERLCWPLLGALALWLMAFDIARHQWHARGWAGHTARCLLAGYAWAAIAALAGLLGQPTFAWHALWLGFVMAMVFGHAPIMLPALLRLSPRYSPWALLPLGLMGVSLLLRGAGQAGLAPALLPWAGGLHALALLSFGLLMAGLCRAGRR</sequence>
<dbReference type="Proteomes" id="UP001238603">
    <property type="component" value="Unassembled WGS sequence"/>
</dbReference>
<evidence type="ECO:0008006" key="4">
    <source>
        <dbReference type="Google" id="ProtNLM"/>
    </source>
</evidence>
<feature type="transmembrane region" description="Helical" evidence="1">
    <location>
        <begin position="51"/>
        <end position="69"/>
    </location>
</feature>
<organism evidence="2 3">
    <name type="scientific">Roseateles subflavus</name>
    <dbReference type="NCBI Taxonomy" id="3053353"/>
    <lineage>
        <taxon>Bacteria</taxon>
        <taxon>Pseudomonadati</taxon>
        <taxon>Pseudomonadota</taxon>
        <taxon>Betaproteobacteria</taxon>
        <taxon>Burkholderiales</taxon>
        <taxon>Sphaerotilaceae</taxon>
        <taxon>Roseateles</taxon>
    </lineage>
</organism>
<keyword evidence="1" id="KW-1133">Transmembrane helix</keyword>
<dbReference type="RefSeq" id="WP_285984145.1">
    <property type="nucleotide sequence ID" value="NZ_JASVDS010000006.1"/>
</dbReference>
<feature type="transmembrane region" description="Helical" evidence="1">
    <location>
        <begin position="81"/>
        <end position="104"/>
    </location>
</feature>
<evidence type="ECO:0000256" key="1">
    <source>
        <dbReference type="SAM" id="Phobius"/>
    </source>
</evidence>
<evidence type="ECO:0000313" key="3">
    <source>
        <dbReference type="Proteomes" id="UP001238603"/>
    </source>
</evidence>
<keyword evidence="1" id="KW-0812">Transmembrane</keyword>
<feature type="transmembrane region" description="Helical" evidence="1">
    <location>
        <begin position="266"/>
        <end position="286"/>
    </location>
</feature>
<feature type="transmembrane region" description="Helical" evidence="1">
    <location>
        <begin position="298"/>
        <end position="315"/>
    </location>
</feature>
<feature type="transmembrane region" description="Helical" evidence="1">
    <location>
        <begin position="124"/>
        <end position="144"/>
    </location>
</feature>
<keyword evidence="1" id="KW-0472">Membrane</keyword>
<accession>A0ABT7LMI1</accession>
<feature type="transmembrane region" description="Helical" evidence="1">
    <location>
        <begin position="210"/>
        <end position="228"/>
    </location>
</feature>
<gene>
    <name evidence="2" type="ORF">QRD43_19390</name>
</gene>
<dbReference type="EMBL" id="JASVDS010000006">
    <property type="protein sequence ID" value="MDL5034072.1"/>
    <property type="molecule type" value="Genomic_DNA"/>
</dbReference>
<feature type="transmembrane region" description="Helical" evidence="1">
    <location>
        <begin position="240"/>
        <end position="260"/>
    </location>
</feature>
<feature type="transmembrane region" description="Helical" evidence="1">
    <location>
        <begin position="327"/>
        <end position="350"/>
    </location>
</feature>